<dbReference type="EMBL" id="KZ772747">
    <property type="protein sequence ID" value="PTQ34999.1"/>
    <property type="molecule type" value="Genomic_DNA"/>
</dbReference>
<dbReference type="GO" id="GO:0001164">
    <property type="term" value="F:RNA polymerase I core promoter sequence-specific DNA binding"/>
    <property type="evidence" value="ECO:0000318"/>
    <property type="project" value="GO_Central"/>
</dbReference>
<keyword evidence="7" id="KW-0238">DNA-binding</keyword>
<evidence type="ECO:0000256" key="7">
    <source>
        <dbReference type="ARBA" id="ARBA00023125"/>
    </source>
</evidence>
<gene>
    <name evidence="13" type="ORF">MARPO_0075s0087</name>
</gene>
<feature type="region of interest" description="Disordered" evidence="10">
    <location>
        <begin position="214"/>
        <end position="235"/>
    </location>
</feature>
<dbReference type="OMA" id="FGQRAVM"/>
<dbReference type="Gramene" id="Mp2g03260.1">
    <property type="protein sequence ID" value="Mp2g03260.1.cds"/>
    <property type="gene ID" value="Mp2g03260"/>
</dbReference>
<keyword evidence="8" id="KW-0804">Transcription</keyword>
<feature type="region of interest" description="Disordered" evidence="10">
    <location>
        <begin position="455"/>
        <end position="511"/>
    </location>
</feature>
<comment type="similarity">
    <text evidence="2">Belongs to the RRN7/TAF1B family.</text>
</comment>
<evidence type="ECO:0000256" key="4">
    <source>
        <dbReference type="ARBA" id="ARBA00022771"/>
    </source>
</evidence>
<dbReference type="AlphaFoldDB" id="A0A2R6WMC0"/>
<dbReference type="InterPro" id="IPR048540">
    <property type="entry name" value="Rrn7_cyclin_N"/>
</dbReference>
<organism evidence="13 14">
    <name type="scientific">Marchantia polymorpha</name>
    <name type="common">Common liverwort</name>
    <name type="synonym">Marchantia aquatica</name>
    <dbReference type="NCBI Taxonomy" id="3197"/>
    <lineage>
        <taxon>Eukaryota</taxon>
        <taxon>Viridiplantae</taxon>
        <taxon>Streptophyta</taxon>
        <taxon>Embryophyta</taxon>
        <taxon>Marchantiophyta</taxon>
        <taxon>Marchantiopsida</taxon>
        <taxon>Marchantiidae</taxon>
        <taxon>Marchantiales</taxon>
        <taxon>Marchantiaceae</taxon>
        <taxon>Marchantia</taxon>
    </lineage>
</organism>
<dbReference type="OrthoDB" id="10069252at2759"/>
<proteinExistence type="inferred from homology"/>
<accession>A0A2R6WMC0</accession>
<evidence type="ECO:0000256" key="5">
    <source>
        <dbReference type="ARBA" id="ARBA00022833"/>
    </source>
</evidence>
<name>A0A2R6WMC0_MARPO</name>
<dbReference type="GO" id="GO:0070860">
    <property type="term" value="C:RNA polymerase I core factor complex"/>
    <property type="evidence" value="ECO:0000318"/>
    <property type="project" value="GO_Central"/>
</dbReference>
<comment type="subcellular location">
    <subcellularLocation>
        <location evidence="1">Nucleus</location>
        <location evidence="1">Nucleolus</location>
    </subcellularLocation>
</comment>
<evidence type="ECO:0000259" key="12">
    <source>
        <dbReference type="Pfam" id="PF20645"/>
    </source>
</evidence>
<keyword evidence="6" id="KW-0805">Transcription regulation</keyword>
<evidence type="ECO:0000256" key="9">
    <source>
        <dbReference type="ARBA" id="ARBA00023242"/>
    </source>
</evidence>
<dbReference type="GO" id="GO:0008270">
    <property type="term" value="F:zinc ion binding"/>
    <property type="evidence" value="ECO:0007669"/>
    <property type="project" value="UniProtKB-KW"/>
</dbReference>
<dbReference type="InterPro" id="IPR033599">
    <property type="entry name" value="TAF1B/Rrn7"/>
</dbReference>
<feature type="region of interest" description="Disordered" evidence="10">
    <location>
        <begin position="665"/>
        <end position="694"/>
    </location>
</feature>
<sequence length="873" mass="98225">MSSWCQVCGSADMTTGVDGSYFCQSCGAQNENYIEEAFDNDDAHVFTARFVRETRVGASQNEEQVKSQIPPEIFAGSQAFISQPPPGLASQSPLGDVYGSVYGIGSGAGSGAGPSQASQLLSSQFGLASQKSQRQQPIDKETLSNSIRKSYVEGIQKILFLQCEALVKEFDVTPLICGIVGPIWLRYLASTRVFEEAWADEALEVAEDRESKRKGSRRRVFKENEADPEPEVPEESMVLERGVLRPKKPRKRRQRRRKGGIEPRTTFGRKARFVWLSALKERIPLSITLAFCYLACYIARESVFPTDIRLWALKGKLPFLAAYLEVSKPSANHIPNTVGGLQTFPIEPKTMFKPGNVVGARAVELLAGHIAERIGLQLSPVNYHALSARLLHAMKLPVEKLSVYTHRIYEWYCPAGLWLTSKESALPTRVYVMAMIIIVLKVLYKLDGRIENPISDSEAAPNAMNGETFFNNRDSQGAGNDSPDDKEVDSDGGYYSEADVTSQRKKKNGMDEKDINSVADLASGKANELEEVWDVKKLIMCMKKMKPFRNKINEMGDPERKLASYLNYCREVIYPGPASDADEEAMRDHFWKVYEKANEATANKQPGEAENNLRSAMNAGEDLEGNLGDNVDVEGRNDNLRYPARTYGSVGSVAGARNKYQSRMTLNDGHFRDDGVGPKPSGEAKEGQYDAIDRDKVQGSDSEMVDQYASEDNGSFVRKRELQTLMKEMKKLGFSCLQPMRKDRLPENVYLRYKIQVSDKDLRPVHEEYYIVLRVCAKLIKVHPKALHWGVQKVEQGLMEIERNTRQFMLDQGGHVAKLYKQNFGERTEYRERDRGGEYAKKKQKLILAQYRVDQGLASEKDYTELILHADYL</sequence>
<evidence type="ECO:0000256" key="2">
    <source>
        <dbReference type="ARBA" id="ARBA00006899"/>
    </source>
</evidence>
<keyword evidence="14" id="KW-1185">Reference proteome</keyword>
<evidence type="ECO:0000313" key="13">
    <source>
        <dbReference type="EMBL" id="PTQ34999.1"/>
    </source>
</evidence>
<evidence type="ECO:0000259" key="11">
    <source>
        <dbReference type="Pfam" id="PF20644"/>
    </source>
</evidence>
<protein>
    <recommendedName>
        <fullName evidence="15">TATA box-binding protein-associated factor RNA polymerase I subunit B</fullName>
    </recommendedName>
</protein>
<reference evidence="14" key="1">
    <citation type="journal article" date="2017" name="Cell">
        <title>Insights into land plant evolution garnered from the Marchantia polymorpha genome.</title>
        <authorList>
            <person name="Bowman J.L."/>
            <person name="Kohchi T."/>
            <person name="Yamato K.T."/>
            <person name="Jenkins J."/>
            <person name="Shu S."/>
            <person name="Ishizaki K."/>
            <person name="Yamaoka S."/>
            <person name="Nishihama R."/>
            <person name="Nakamura Y."/>
            <person name="Berger F."/>
            <person name="Adam C."/>
            <person name="Aki S.S."/>
            <person name="Althoff F."/>
            <person name="Araki T."/>
            <person name="Arteaga-Vazquez M.A."/>
            <person name="Balasubrmanian S."/>
            <person name="Barry K."/>
            <person name="Bauer D."/>
            <person name="Boehm C.R."/>
            <person name="Briginshaw L."/>
            <person name="Caballero-Perez J."/>
            <person name="Catarino B."/>
            <person name="Chen F."/>
            <person name="Chiyoda S."/>
            <person name="Chovatia M."/>
            <person name="Davies K.M."/>
            <person name="Delmans M."/>
            <person name="Demura T."/>
            <person name="Dierschke T."/>
            <person name="Dolan L."/>
            <person name="Dorantes-Acosta A.E."/>
            <person name="Eklund D.M."/>
            <person name="Florent S.N."/>
            <person name="Flores-Sandoval E."/>
            <person name="Fujiyama A."/>
            <person name="Fukuzawa H."/>
            <person name="Galik B."/>
            <person name="Grimanelli D."/>
            <person name="Grimwood J."/>
            <person name="Grossniklaus U."/>
            <person name="Hamada T."/>
            <person name="Haseloff J."/>
            <person name="Hetherington A.J."/>
            <person name="Higo A."/>
            <person name="Hirakawa Y."/>
            <person name="Hundley H.N."/>
            <person name="Ikeda Y."/>
            <person name="Inoue K."/>
            <person name="Inoue S.I."/>
            <person name="Ishida S."/>
            <person name="Jia Q."/>
            <person name="Kakita M."/>
            <person name="Kanazawa T."/>
            <person name="Kawai Y."/>
            <person name="Kawashima T."/>
            <person name="Kennedy M."/>
            <person name="Kinose K."/>
            <person name="Kinoshita T."/>
            <person name="Kohara Y."/>
            <person name="Koide E."/>
            <person name="Komatsu K."/>
            <person name="Kopischke S."/>
            <person name="Kubo M."/>
            <person name="Kyozuka J."/>
            <person name="Lagercrantz U."/>
            <person name="Lin S.S."/>
            <person name="Lindquist E."/>
            <person name="Lipzen A.M."/>
            <person name="Lu C.W."/>
            <person name="De Luna E."/>
            <person name="Martienssen R.A."/>
            <person name="Minamino N."/>
            <person name="Mizutani M."/>
            <person name="Mizutani M."/>
            <person name="Mochizuki N."/>
            <person name="Monte I."/>
            <person name="Mosher R."/>
            <person name="Nagasaki H."/>
            <person name="Nakagami H."/>
            <person name="Naramoto S."/>
            <person name="Nishitani K."/>
            <person name="Ohtani M."/>
            <person name="Okamoto T."/>
            <person name="Okumura M."/>
            <person name="Phillips J."/>
            <person name="Pollak B."/>
            <person name="Reinders A."/>
            <person name="Rovekamp M."/>
            <person name="Sano R."/>
            <person name="Sawa S."/>
            <person name="Schmid M.W."/>
            <person name="Shirakawa M."/>
            <person name="Solano R."/>
            <person name="Spunde A."/>
            <person name="Suetsugu N."/>
            <person name="Sugano S."/>
            <person name="Sugiyama A."/>
            <person name="Sun R."/>
            <person name="Suzuki Y."/>
            <person name="Takenaka M."/>
            <person name="Takezawa D."/>
            <person name="Tomogane H."/>
            <person name="Tsuzuki M."/>
            <person name="Ueda T."/>
            <person name="Umeda M."/>
            <person name="Ward J.M."/>
            <person name="Watanabe Y."/>
            <person name="Yazaki K."/>
            <person name="Yokoyama R."/>
            <person name="Yoshitake Y."/>
            <person name="Yotsui I."/>
            <person name="Zachgo S."/>
            <person name="Schmutz J."/>
        </authorList>
    </citation>
    <scope>NUCLEOTIDE SEQUENCE [LARGE SCALE GENOMIC DNA]</scope>
    <source>
        <strain evidence="14">Tak-1</strain>
    </source>
</reference>
<dbReference type="Proteomes" id="UP000244005">
    <property type="component" value="Unassembled WGS sequence"/>
</dbReference>
<dbReference type="PANTHER" id="PTHR31576:SF2">
    <property type="entry name" value="TATA BOX-BINDING PROTEIN-ASSOCIATED FACTOR RNA POLYMERASE I SUBUNIT B"/>
    <property type="match status" value="1"/>
</dbReference>
<evidence type="ECO:0000313" key="14">
    <source>
        <dbReference type="Proteomes" id="UP000244005"/>
    </source>
</evidence>
<dbReference type="PANTHER" id="PTHR31576">
    <property type="entry name" value="TATA BOX-BINDING PROTEIN-ASSOCIATED FACTOR RNA POLYMERASE I SUBUNIT B"/>
    <property type="match status" value="1"/>
</dbReference>
<evidence type="ECO:0008006" key="15">
    <source>
        <dbReference type="Google" id="ProtNLM"/>
    </source>
</evidence>
<keyword evidence="9" id="KW-0539">Nucleus</keyword>
<evidence type="ECO:0000256" key="10">
    <source>
        <dbReference type="SAM" id="MobiDB-lite"/>
    </source>
</evidence>
<dbReference type="Pfam" id="PF20645">
    <property type="entry name" value="Rrn7_cyclin_C"/>
    <property type="match status" value="1"/>
</dbReference>
<evidence type="ECO:0000256" key="6">
    <source>
        <dbReference type="ARBA" id="ARBA00023015"/>
    </source>
</evidence>
<dbReference type="InterPro" id="IPR048538">
    <property type="entry name" value="Rrn7_cyclin_C"/>
</dbReference>
<evidence type="ECO:0000256" key="8">
    <source>
        <dbReference type="ARBA" id="ARBA00023163"/>
    </source>
</evidence>
<keyword evidence="5" id="KW-0862">Zinc</keyword>
<keyword evidence="3" id="KW-0479">Metal-binding</keyword>
<evidence type="ECO:0000256" key="3">
    <source>
        <dbReference type="ARBA" id="ARBA00022723"/>
    </source>
</evidence>
<feature type="domain" description="Rrn7/TAF1B C-terminal cyclin" evidence="12">
    <location>
        <begin position="361"/>
        <end position="478"/>
    </location>
</feature>
<dbReference type="Pfam" id="PF20644">
    <property type="entry name" value="Rrn7_cyclin_N"/>
    <property type="match status" value="1"/>
</dbReference>
<keyword evidence="4" id="KW-0863">Zinc-finger</keyword>
<feature type="domain" description="Rrn7/TAF1B N-terminal cyclin" evidence="11">
    <location>
        <begin position="155"/>
        <end position="323"/>
    </location>
</feature>
<dbReference type="GO" id="GO:0042790">
    <property type="term" value="P:nucleolar large rRNA transcription by RNA polymerase I"/>
    <property type="evidence" value="ECO:0000318"/>
    <property type="project" value="GO_Central"/>
</dbReference>
<evidence type="ECO:0000256" key="1">
    <source>
        <dbReference type="ARBA" id="ARBA00004604"/>
    </source>
</evidence>
<feature type="compositionally biased region" description="Polar residues" evidence="10">
    <location>
        <begin position="468"/>
        <end position="479"/>
    </location>
</feature>
<feature type="compositionally biased region" description="Basic and acidic residues" evidence="10">
    <location>
        <begin position="669"/>
        <end position="694"/>
    </location>
</feature>